<dbReference type="HOGENOM" id="CLU_129812_0_0_10"/>
<dbReference type="Gene3D" id="3.30.530.20">
    <property type="match status" value="1"/>
</dbReference>
<sequence>MSKFEYNAEYEIRAAVKMVYPYIASPQGLEEWFADRVEVLNEKFLNIHWDNEQHMTKIVSQRNNSMIRFQFVESMDEAKTKAQKKDNNFLELKLNYSELTDTTYLLITDYSEMNDEEVLKELWDGLVETLREKLGA</sequence>
<evidence type="ECO:0000313" key="3">
    <source>
        <dbReference type="Proteomes" id="UP000006054"/>
    </source>
</evidence>
<dbReference type="Proteomes" id="UP000006054">
    <property type="component" value="Chromosome"/>
</dbReference>
<dbReference type="RefSeq" id="WP_014798641.1">
    <property type="nucleotide sequence ID" value="NC_018018.1"/>
</dbReference>
<dbReference type="KEGG" id="fli:Fleli_2854"/>
<dbReference type="InterPro" id="IPR023393">
    <property type="entry name" value="START-like_dom_sf"/>
</dbReference>
<dbReference type="AlphaFoldDB" id="I4AMM2"/>
<name>I4AMM2_BERLS</name>
<dbReference type="EMBL" id="CP003345">
    <property type="protein sequence ID" value="AFM05207.1"/>
    <property type="molecule type" value="Genomic_DNA"/>
</dbReference>
<evidence type="ECO:0000313" key="2">
    <source>
        <dbReference type="EMBL" id="AFM05207.1"/>
    </source>
</evidence>
<reference evidence="3" key="1">
    <citation type="submission" date="2012-06" db="EMBL/GenBank/DDBJ databases">
        <title>The complete genome of Flexibacter litoralis DSM 6794.</title>
        <authorList>
            <person name="Lucas S."/>
            <person name="Copeland A."/>
            <person name="Lapidus A."/>
            <person name="Glavina del Rio T."/>
            <person name="Dalin E."/>
            <person name="Tice H."/>
            <person name="Bruce D."/>
            <person name="Goodwin L."/>
            <person name="Pitluck S."/>
            <person name="Peters L."/>
            <person name="Ovchinnikova G."/>
            <person name="Lu M."/>
            <person name="Kyrpides N."/>
            <person name="Mavromatis K."/>
            <person name="Ivanova N."/>
            <person name="Brettin T."/>
            <person name="Detter J.C."/>
            <person name="Han C."/>
            <person name="Larimer F."/>
            <person name="Land M."/>
            <person name="Hauser L."/>
            <person name="Markowitz V."/>
            <person name="Cheng J.-F."/>
            <person name="Hugenholtz P."/>
            <person name="Woyke T."/>
            <person name="Wu D."/>
            <person name="Spring S."/>
            <person name="Lang E."/>
            <person name="Kopitz M."/>
            <person name="Brambilla E."/>
            <person name="Klenk H.-P."/>
            <person name="Eisen J.A."/>
        </authorList>
    </citation>
    <scope>NUCLEOTIDE SEQUENCE [LARGE SCALE GENOMIC DNA]</scope>
    <source>
        <strain evidence="3">ATCC 23117 / DSM 6794 / NBRC 15988 / NCIMB 1366 / Sio-4</strain>
    </source>
</reference>
<organism evidence="2 3">
    <name type="scientific">Bernardetia litoralis (strain ATCC 23117 / DSM 6794 / NBRC 15988 / NCIMB 1366 / Fx l1 / Sio-4)</name>
    <name type="common">Flexibacter litoralis</name>
    <dbReference type="NCBI Taxonomy" id="880071"/>
    <lineage>
        <taxon>Bacteria</taxon>
        <taxon>Pseudomonadati</taxon>
        <taxon>Bacteroidota</taxon>
        <taxon>Cytophagia</taxon>
        <taxon>Cytophagales</taxon>
        <taxon>Bernardetiaceae</taxon>
        <taxon>Bernardetia</taxon>
    </lineage>
</organism>
<proteinExistence type="predicted"/>
<keyword evidence="3" id="KW-1185">Reference proteome</keyword>
<dbReference type="Pfam" id="PF19569">
    <property type="entry name" value="START_2"/>
    <property type="match status" value="1"/>
</dbReference>
<evidence type="ECO:0000259" key="1">
    <source>
        <dbReference type="Pfam" id="PF19569"/>
    </source>
</evidence>
<gene>
    <name evidence="2" type="ordered locus">Fleli_2854</name>
</gene>
<protein>
    <recommendedName>
        <fullName evidence="1">START-like domain-containing protein</fullName>
    </recommendedName>
</protein>
<dbReference type="eggNOG" id="COG3832">
    <property type="taxonomic scope" value="Bacteria"/>
</dbReference>
<dbReference type="OrthoDB" id="667567at2"/>
<feature type="domain" description="START-like" evidence="1">
    <location>
        <begin position="3"/>
        <end position="136"/>
    </location>
</feature>
<dbReference type="STRING" id="880071.Fleli_2854"/>
<accession>I4AMM2</accession>
<dbReference type="SUPFAM" id="SSF55961">
    <property type="entry name" value="Bet v1-like"/>
    <property type="match status" value="1"/>
</dbReference>
<dbReference type="InterPro" id="IPR045736">
    <property type="entry name" value="START_2"/>
</dbReference>